<protein>
    <recommendedName>
        <fullName evidence="3">Tetratricopeptide repeat-containing protein</fullName>
    </recommendedName>
</protein>
<sequence length="241" mass="28004">MNNEDLIQGYFSNSLTPNQEQLFESLLAEDADFKAQFEFEKDLKRVIKEEESEVLKAKLQTFETALKHQADAEVKTSWFNWKMAAAVLLFLSAGWFGYDAFFGVNTVELYASNYNPYPNTVYPITRSDTLNAIERQAFVAYEAKEYENAIAAFNTLSNPENYISFYKAQAYLELNELDKAKELFKKNIKEVSNFIAESHWYLALIYLKEGDKIQSKKELKLLLEKHNYKRTEAKKLLNTLS</sequence>
<dbReference type="OrthoDB" id="979271at2"/>
<dbReference type="InterPro" id="IPR011990">
    <property type="entry name" value="TPR-like_helical_dom_sf"/>
</dbReference>
<evidence type="ECO:0000313" key="2">
    <source>
        <dbReference type="Proteomes" id="UP000198846"/>
    </source>
</evidence>
<name>A0A1H3WN34_BIZPA</name>
<gene>
    <name evidence="1" type="ORF">SAMN04487990_103187</name>
</gene>
<organism evidence="1 2">
    <name type="scientific">Bizionia paragorgiae</name>
    <dbReference type="NCBI Taxonomy" id="283786"/>
    <lineage>
        <taxon>Bacteria</taxon>
        <taxon>Pseudomonadati</taxon>
        <taxon>Bacteroidota</taxon>
        <taxon>Flavobacteriia</taxon>
        <taxon>Flavobacteriales</taxon>
        <taxon>Flavobacteriaceae</taxon>
        <taxon>Bizionia</taxon>
    </lineage>
</organism>
<dbReference type="Gene3D" id="1.25.40.10">
    <property type="entry name" value="Tetratricopeptide repeat domain"/>
    <property type="match status" value="1"/>
</dbReference>
<dbReference type="STRING" id="283786.SAMN04487990_103187"/>
<accession>A0A1H3WN34</accession>
<proteinExistence type="predicted"/>
<dbReference type="SUPFAM" id="SSF48452">
    <property type="entry name" value="TPR-like"/>
    <property type="match status" value="1"/>
</dbReference>
<evidence type="ECO:0000313" key="1">
    <source>
        <dbReference type="EMBL" id="SDZ88546.1"/>
    </source>
</evidence>
<dbReference type="RefSeq" id="WP_092132418.1">
    <property type="nucleotide sequence ID" value="NZ_FNQK01000003.1"/>
</dbReference>
<dbReference type="AlphaFoldDB" id="A0A1H3WN34"/>
<keyword evidence="2" id="KW-1185">Reference proteome</keyword>
<dbReference type="EMBL" id="FNQK01000003">
    <property type="protein sequence ID" value="SDZ88546.1"/>
    <property type="molecule type" value="Genomic_DNA"/>
</dbReference>
<evidence type="ECO:0008006" key="3">
    <source>
        <dbReference type="Google" id="ProtNLM"/>
    </source>
</evidence>
<reference evidence="2" key="1">
    <citation type="submission" date="2016-10" db="EMBL/GenBank/DDBJ databases">
        <authorList>
            <person name="Varghese N."/>
            <person name="Submissions S."/>
        </authorList>
    </citation>
    <scope>NUCLEOTIDE SEQUENCE [LARGE SCALE GENOMIC DNA]</scope>
    <source>
        <strain evidence="2">DSM 23842</strain>
    </source>
</reference>
<dbReference type="Proteomes" id="UP000198846">
    <property type="component" value="Unassembled WGS sequence"/>
</dbReference>